<dbReference type="Pfam" id="PF00856">
    <property type="entry name" value="SET"/>
    <property type="match status" value="1"/>
</dbReference>
<dbReference type="Proteomes" id="UP000813461">
    <property type="component" value="Unassembled WGS sequence"/>
</dbReference>
<protein>
    <recommendedName>
        <fullName evidence="1">SET domain-containing protein</fullName>
    </recommendedName>
</protein>
<dbReference type="CDD" id="cd08161">
    <property type="entry name" value="SET"/>
    <property type="match status" value="1"/>
</dbReference>
<keyword evidence="3" id="KW-1185">Reference proteome</keyword>
<dbReference type="InterPro" id="IPR046341">
    <property type="entry name" value="SET_dom_sf"/>
</dbReference>
<evidence type="ECO:0000313" key="2">
    <source>
        <dbReference type="EMBL" id="KAH7093724.1"/>
    </source>
</evidence>
<dbReference type="PROSITE" id="PS50280">
    <property type="entry name" value="SET"/>
    <property type="match status" value="1"/>
</dbReference>
<proteinExistence type="predicted"/>
<gene>
    <name evidence="2" type="ORF">FB567DRAFT_545048</name>
</gene>
<organism evidence="2 3">
    <name type="scientific">Paraphoma chrysanthemicola</name>
    <dbReference type="NCBI Taxonomy" id="798071"/>
    <lineage>
        <taxon>Eukaryota</taxon>
        <taxon>Fungi</taxon>
        <taxon>Dikarya</taxon>
        <taxon>Ascomycota</taxon>
        <taxon>Pezizomycotina</taxon>
        <taxon>Dothideomycetes</taxon>
        <taxon>Pleosporomycetidae</taxon>
        <taxon>Pleosporales</taxon>
        <taxon>Pleosporineae</taxon>
        <taxon>Phaeosphaeriaceae</taxon>
        <taxon>Paraphoma</taxon>
    </lineage>
</organism>
<dbReference type="SUPFAM" id="SSF82199">
    <property type="entry name" value="SET domain"/>
    <property type="match status" value="1"/>
</dbReference>
<feature type="domain" description="SET" evidence="1">
    <location>
        <begin position="120"/>
        <end position="243"/>
    </location>
</feature>
<dbReference type="Gene3D" id="2.170.270.10">
    <property type="entry name" value="SET domain"/>
    <property type="match status" value="1"/>
</dbReference>
<sequence length="264" mass="29692">MSAITFGDVAGRNIEGAHYFKTPGDPDATNPVRHRKTYHHGVNIYPIQLHQSTSNIVEWTDAPVPVGWPAKKHWPPRQPHVDLLRATQQDKEDIRCITCREDDCSCSIEEFRSARANWAFKLNLRSLNAGGQGCGLFAHRAFRSGTPVGELTGVIRPYNPSTAPYKAQLMIRFKLDPAAGVPLSARYSVCLDMSEQCGPLAFANHSCKPNLKYEACRVGDSLCLMLKTTRLVQAHEELTFDWRRRRYGRECRSSPDECTCDADE</sequence>
<dbReference type="AlphaFoldDB" id="A0A8K0W3V5"/>
<name>A0A8K0W3V5_9PLEO</name>
<reference evidence="2" key="1">
    <citation type="journal article" date="2021" name="Nat. Commun.">
        <title>Genetic determinants of endophytism in the Arabidopsis root mycobiome.</title>
        <authorList>
            <person name="Mesny F."/>
            <person name="Miyauchi S."/>
            <person name="Thiergart T."/>
            <person name="Pickel B."/>
            <person name="Atanasova L."/>
            <person name="Karlsson M."/>
            <person name="Huettel B."/>
            <person name="Barry K.W."/>
            <person name="Haridas S."/>
            <person name="Chen C."/>
            <person name="Bauer D."/>
            <person name="Andreopoulos W."/>
            <person name="Pangilinan J."/>
            <person name="LaButti K."/>
            <person name="Riley R."/>
            <person name="Lipzen A."/>
            <person name="Clum A."/>
            <person name="Drula E."/>
            <person name="Henrissat B."/>
            <person name="Kohler A."/>
            <person name="Grigoriev I.V."/>
            <person name="Martin F.M."/>
            <person name="Hacquard S."/>
        </authorList>
    </citation>
    <scope>NUCLEOTIDE SEQUENCE</scope>
    <source>
        <strain evidence="2">MPI-SDFR-AT-0120</strain>
    </source>
</reference>
<dbReference type="EMBL" id="JAGMVJ010000002">
    <property type="protein sequence ID" value="KAH7093724.1"/>
    <property type="molecule type" value="Genomic_DNA"/>
</dbReference>
<dbReference type="OrthoDB" id="616263at2759"/>
<comment type="caution">
    <text evidence="2">The sequence shown here is derived from an EMBL/GenBank/DDBJ whole genome shotgun (WGS) entry which is preliminary data.</text>
</comment>
<accession>A0A8K0W3V5</accession>
<dbReference type="SMART" id="SM00317">
    <property type="entry name" value="SET"/>
    <property type="match status" value="1"/>
</dbReference>
<evidence type="ECO:0000259" key="1">
    <source>
        <dbReference type="PROSITE" id="PS50280"/>
    </source>
</evidence>
<dbReference type="InterPro" id="IPR001214">
    <property type="entry name" value="SET_dom"/>
</dbReference>
<evidence type="ECO:0000313" key="3">
    <source>
        <dbReference type="Proteomes" id="UP000813461"/>
    </source>
</evidence>